<evidence type="ECO:0000313" key="1">
    <source>
        <dbReference type="EMBL" id="MBW7469163.1"/>
    </source>
</evidence>
<dbReference type="Pfam" id="PF12224">
    <property type="entry name" value="Amidoligase_2"/>
    <property type="match status" value="1"/>
</dbReference>
<accession>A0ABS7CZ67</accession>
<reference evidence="1 2" key="1">
    <citation type="journal article" date="2016" name="Int. J. Syst. Evol. Microbiol.">
        <title>Pontibacter aydingkolensis sp. nov., isolated from soil of a salt lake.</title>
        <authorList>
            <person name="Osman G."/>
            <person name="Zhang T."/>
            <person name="Lou K."/>
            <person name="Gao Y."/>
            <person name="Chang W."/>
            <person name="Lin Q."/>
            <person name="Yang H.M."/>
            <person name="Huo X.D."/>
            <person name="Wang N."/>
        </authorList>
    </citation>
    <scope>NUCLEOTIDE SEQUENCE [LARGE SCALE GENOMIC DNA]</scope>
    <source>
        <strain evidence="1 2">KACC 19255</strain>
    </source>
</reference>
<keyword evidence="2" id="KW-1185">Reference proteome</keyword>
<protein>
    <submittedName>
        <fullName evidence="1">Amidoligase family protein</fullName>
    </submittedName>
</protein>
<comment type="caution">
    <text evidence="1">The sequence shown here is derived from an EMBL/GenBank/DDBJ whole genome shotgun (WGS) entry which is preliminary data.</text>
</comment>
<sequence>MQFKQPPVLYNEDGKIRTVGFELEYANLGIEESVQLVQHLYGGSVQRENRFRQQVVGTRLGDFTIEFDLTLLTEKLYKKPFESLNIRIEDVKLGEGTLEDEVETALESIIGKLFPYEIACPPVPCTELWQLEKLREALYQHHAEDTDSFPTNAFGTHINIETPDTHLDTLLAYMRAFLLLYPWLVKEGDIDLARKLSPFIRPYPNDYAELILRPDYQPTLEQLIQDYHTYNPDRNRPLDMYPIFAALHPEFLHQFKGMGKVKARKTYHYRLPNSCVAQPDWTLAQEWNNWVAVEELASDRERLNELCYDYVAMKNDGFIGFETKWLKKINQWLS</sequence>
<proteinExistence type="predicted"/>
<evidence type="ECO:0000313" key="2">
    <source>
        <dbReference type="Proteomes" id="UP000813018"/>
    </source>
</evidence>
<organism evidence="1 2">
    <name type="scientific">Pontibacter aydingkolensis</name>
    <dbReference type="NCBI Taxonomy" id="1911536"/>
    <lineage>
        <taxon>Bacteria</taxon>
        <taxon>Pseudomonadati</taxon>
        <taxon>Bacteroidota</taxon>
        <taxon>Cytophagia</taxon>
        <taxon>Cytophagales</taxon>
        <taxon>Hymenobacteraceae</taxon>
        <taxon>Pontibacter</taxon>
    </lineage>
</organism>
<dbReference type="InterPro" id="IPR022025">
    <property type="entry name" value="Amidoligase_2"/>
</dbReference>
<gene>
    <name evidence="1" type="ORF">K0O23_18975</name>
</gene>
<dbReference type="RefSeq" id="WP_219879034.1">
    <property type="nucleotide sequence ID" value="NZ_JAHYXK010000028.1"/>
</dbReference>
<dbReference type="EMBL" id="JAHYXK010000028">
    <property type="protein sequence ID" value="MBW7469163.1"/>
    <property type="molecule type" value="Genomic_DNA"/>
</dbReference>
<name>A0ABS7CZ67_9BACT</name>
<dbReference type="Proteomes" id="UP000813018">
    <property type="component" value="Unassembled WGS sequence"/>
</dbReference>